<proteinExistence type="predicted"/>
<accession>A0AC34FAN9</accession>
<protein>
    <submittedName>
        <fullName evidence="2">Uncharacterized protein</fullName>
    </submittedName>
</protein>
<sequence length="178" mass="20783">MFLTNDFNLIGFEDESNVWTKAMVNNDIDKYNFTFIKSQLLEKHLYLLVLHNDSYYIIISEILKGDKKINASMVKLGQRDIVFPNLECDNIYFIKVEGVNIGIVIVLSLFCASLLIVIIVVGIIYYRRYEKKKAKRNEIKIVEKEVLLKDHFQERTTAQTPNLSNISQSGKLRIYIRK</sequence>
<reference evidence="2" key="1">
    <citation type="submission" date="2022-11" db="UniProtKB">
        <authorList>
            <consortium name="WormBaseParasite"/>
        </authorList>
    </citation>
    <scope>IDENTIFICATION</scope>
</reference>
<dbReference type="Proteomes" id="UP000887579">
    <property type="component" value="Unplaced"/>
</dbReference>
<dbReference type="WBParaSite" id="ES5_v2.g14334.t1">
    <property type="protein sequence ID" value="ES5_v2.g14334.t1"/>
    <property type="gene ID" value="ES5_v2.g14334"/>
</dbReference>
<evidence type="ECO:0000313" key="1">
    <source>
        <dbReference type="Proteomes" id="UP000887579"/>
    </source>
</evidence>
<name>A0AC34FAN9_9BILA</name>
<evidence type="ECO:0000313" key="2">
    <source>
        <dbReference type="WBParaSite" id="ES5_v2.g14334.t1"/>
    </source>
</evidence>
<organism evidence="1 2">
    <name type="scientific">Panagrolaimus sp. ES5</name>
    <dbReference type="NCBI Taxonomy" id="591445"/>
    <lineage>
        <taxon>Eukaryota</taxon>
        <taxon>Metazoa</taxon>
        <taxon>Ecdysozoa</taxon>
        <taxon>Nematoda</taxon>
        <taxon>Chromadorea</taxon>
        <taxon>Rhabditida</taxon>
        <taxon>Tylenchina</taxon>
        <taxon>Panagrolaimomorpha</taxon>
        <taxon>Panagrolaimoidea</taxon>
        <taxon>Panagrolaimidae</taxon>
        <taxon>Panagrolaimus</taxon>
    </lineage>
</organism>